<feature type="compositionally biased region" description="Polar residues" evidence="1">
    <location>
        <begin position="43"/>
        <end position="52"/>
    </location>
</feature>
<proteinExistence type="predicted"/>
<reference evidence="2" key="1">
    <citation type="submission" date="2014-01" db="EMBL/GenBank/DDBJ databases">
        <authorList>
            <person name="Brown-Elliot B."/>
            <person name="Wallace R."/>
            <person name="Lenaerts A."/>
            <person name="Ordway D."/>
            <person name="DeGroote M.A."/>
            <person name="Parker T."/>
            <person name="Sizemore C."/>
            <person name="Tallon L.J."/>
            <person name="Sadzewicz L.K."/>
            <person name="Sengamalay N."/>
            <person name="Fraser C.M."/>
            <person name="Hine E."/>
            <person name="Shefchek K.A."/>
            <person name="Das S.P."/>
            <person name="Tettelin H."/>
        </authorList>
    </citation>
    <scope>NUCLEOTIDE SEQUENCE [LARGE SCALE GENOMIC DNA]</scope>
    <source>
        <strain evidence="2">4042</strain>
    </source>
</reference>
<feature type="region of interest" description="Disordered" evidence="1">
    <location>
        <begin position="1"/>
        <end position="86"/>
    </location>
</feature>
<dbReference type="AlphaFoldDB" id="X8DBJ7"/>
<feature type="compositionally biased region" description="Basic residues" evidence="1">
    <location>
        <begin position="1"/>
        <end position="15"/>
    </location>
</feature>
<organism evidence="2">
    <name type="scientific">Mycobacterium xenopi 4042</name>
    <dbReference type="NCBI Taxonomy" id="1299334"/>
    <lineage>
        <taxon>Bacteria</taxon>
        <taxon>Bacillati</taxon>
        <taxon>Actinomycetota</taxon>
        <taxon>Actinomycetes</taxon>
        <taxon>Mycobacteriales</taxon>
        <taxon>Mycobacteriaceae</taxon>
        <taxon>Mycobacterium</taxon>
    </lineage>
</organism>
<feature type="compositionally biased region" description="Basic and acidic residues" evidence="1">
    <location>
        <begin position="68"/>
        <end position="79"/>
    </location>
</feature>
<gene>
    <name evidence="2" type="ORF">I553_10728</name>
</gene>
<dbReference type="EMBL" id="JAOB01000027">
    <property type="protein sequence ID" value="EUA65431.1"/>
    <property type="molecule type" value="Genomic_DNA"/>
</dbReference>
<feature type="compositionally biased region" description="Low complexity" evidence="1">
    <location>
        <begin position="16"/>
        <end position="40"/>
    </location>
</feature>
<sequence length="144" mass="16060">MGHPLHPARKSRPRSKTSPPSHRSSPAAGERTPARRAAARNPYSGSPAQQRFSPGCQRRIGGPQHGHLYGDARTSHPQERAVSQRHRGFRTCRTCFSWRHRGQQRRRCSQVERLVGGLRMRMERPAVLVASRGLEYTPGAPGGL</sequence>
<comment type="caution">
    <text evidence="2">The sequence shown here is derived from an EMBL/GenBank/DDBJ whole genome shotgun (WGS) entry which is preliminary data.</text>
</comment>
<protein>
    <submittedName>
        <fullName evidence="2">Uncharacterized protein</fullName>
    </submittedName>
</protein>
<evidence type="ECO:0000313" key="2">
    <source>
        <dbReference type="EMBL" id="EUA65431.1"/>
    </source>
</evidence>
<accession>X8DBJ7</accession>
<name>X8DBJ7_MYCXE</name>
<evidence type="ECO:0000256" key="1">
    <source>
        <dbReference type="SAM" id="MobiDB-lite"/>
    </source>
</evidence>